<evidence type="ECO:0000313" key="2">
    <source>
        <dbReference type="Proteomes" id="UP000295645"/>
    </source>
</evidence>
<organism evidence="1 2">
    <name type="scientific">Luteibacter rhizovicinus</name>
    <dbReference type="NCBI Taxonomy" id="242606"/>
    <lineage>
        <taxon>Bacteria</taxon>
        <taxon>Pseudomonadati</taxon>
        <taxon>Pseudomonadota</taxon>
        <taxon>Gammaproteobacteria</taxon>
        <taxon>Lysobacterales</taxon>
        <taxon>Rhodanobacteraceae</taxon>
        <taxon>Luteibacter</taxon>
    </lineage>
</organism>
<dbReference type="InterPro" id="IPR051806">
    <property type="entry name" value="HAD-like_SPP"/>
</dbReference>
<dbReference type="OrthoDB" id="9776368at2"/>
<dbReference type="RefSeq" id="WP_132141913.1">
    <property type="nucleotide sequence ID" value="NZ_SMCS01000002.1"/>
</dbReference>
<proteinExistence type="predicted"/>
<dbReference type="AlphaFoldDB" id="A0A4R3YWK6"/>
<keyword evidence="2" id="KW-1185">Reference proteome</keyword>
<dbReference type="PANTHER" id="PTHR43481">
    <property type="entry name" value="FRUCTOSE-1-PHOSPHATE PHOSPHATASE"/>
    <property type="match status" value="1"/>
</dbReference>
<dbReference type="Gene3D" id="1.10.150.240">
    <property type="entry name" value="Putative phosphatase, domain 2"/>
    <property type="match status" value="1"/>
</dbReference>
<dbReference type="SFLD" id="SFLDG01129">
    <property type="entry name" value="C1.5:_HAD__Beta-PGM__Phosphata"/>
    <property type="match status" value="1"/>
</dbReference>
<dbReference type="SFLD" id="SFLDS00003">
    <property type="entry name" value="Haloacid_Dehalogenase"/>
    <property type="match status" value="1"/>
</dbReference>
<dbReference type="SUPFAM" id="SSF56784">
    <property type="entry name" value="HAD-like"/>
    <property type="match status" value="1"/>
</dbReference>
<name>A0A4R3YWK6_9GAMM</name>
<accession>A0A4R3YWK6</accession>
<dbReference type="NCBIfam" id="TIGR01509">
    <property type="entry name" value="HAD-SF-IA-v3"/>
    <property type="match status" value="1"/>
</dbReference>
<dbReference type="InterPro" id="IPR036412">
    <property type="entry name" value="HAD-like_sf"/>
</dbReference>
<protein>
    <submittedName>
        <fullName evidence="1">Sugar-phosphatase</fullName>
    </submittedName>
</protein>
<dbReference type="Pfam" id="PF13419">
    <property type="entry name" value="HAD_2"/>
    <property type="match status" value="1"/>
</dbReference>
<dbReference type="Gene3D" id="3.40.50.1000">
    <property type="entry name" value="HAD superfamily/HAD-like"/>
    <property type="match status" value="1"/>
</dbReference>
<comment type="caution">
    <text evidence="1">The sequence shown here is derived from an EMBL/GenBank/DDBJ whole genome shotgun (WGS) entry which is preliminary data.</text>
</comment>
<dbReference type="GO" id="GO:0050308">
    <property type="term" value="F:sugar-phosphatase activity"/>
    <property type="evidence" value="ECO:0007669"/>
    <property type="project" value="TreeGrafter"/>
</dbReference>
<gene>
    <name evidence="1" type="ORF">EC912_1026</name>
</gene>
<evidence type="ECO:0000313" key="1">
    <source>
        <dbReference type="EMBL" id="TCV95663.1"/>
    </source>
</evidence>
<dbReference type="Proteomes" id="UP000295645">
    <property type="component" value="Unassembled WGS sequence"/>
</dbReference>
<reference evidence="1 2" key="1">
    <citation type="submission" date="2019-03" db="EMBL/GenBank/DDBJ databases">
        <title>Above-ground endophytic microbial communities from plants in different locations in the United States.</title>
        <authorList>
            <person name="Frank C."/>
        </authorList>
    </citation>
    <scope>NUCLEOTIDE SEQUENCE [LARGE SCALE GENOMIC DNA]</scope>
    <source>
        <strain evidence="1 2">LP_13_YM</strain>
    </source>
</reference>
<dbReference type="InterPro" id="IPR023214">
    <property type="entry name" value="HAD_sf"/>
</dbReference>
<dbReference type="PANTHER" id="PTHR43481:SF4">
    <property type="entry name" value="GLYCEROL-1-PHOSPHATE PHOSPHOHYDROLASE 1-RELATED"/>
    <property type="match status" value="1"/>
</dbReference>
<dbReference type="InterPro" id="IPR006439">
    <property type="entry name" value="HAD-SF_hydro_IA"/>
</dbReference>
<dbReference type="InterPro" id="IPR041492">
    <property type="entry name" value="HAD_2"/>
</dbReference>
<dbReference type="EMBL" id="SMCS01000002">
    <property type="protein sequence ID" value="TCV95663.1"/>
    <property type="molecule type" value="Genomic_DNA"/>
</dbReference>
<sequence>MQLTAGRTIEARALLFDMDGTLIDSRIAVERIWKAWCEQHGVDWHYVLPRLHGVRLADSVRSFAPPGTDLVAETAHLYKLELEQTDGIVPIPGAIDLLASLPADRWTIVTSADRELAEARLKSAGIAPPERMVCGDDVAHGKPDPEGYLEGARRFGVTAGESLVFEDAAAGIEAGMRAGARVIALAGDHPEELREGIEWVPDLTWLRFDGVVGDKVRLAVVR</sequence>
<dbReference type="InterPro" id="IPR023198">
    <property type="entry name" value="PGP-like_dom2"/>
</dbReference>